<evidence type="ECO:0000259" key="8">
    <source>
        <dbReference type="Pfam" id="PF22589"/>
    </source>
</evidence>
<keyword evidence="5" id="KW-0472">Membrane</keyword>
<dbReference type="PROSITE" id="PS51419">
    <property type="entry name" value="RAB"/>
    <property type="match status" value="1"/>
</dbReference>
<evidence type="ECO:0000256" key="5">
    <source>
        <dbReference type="ARBA" id="ARBA00023136"/>
    </source>
</evidence>
<dbReference type="PROSITE" id="PS51421">
    <property type="entry name" value="RAS"/>
    <property type="match status" value="1"/>
</dbReference>
<keyword evidence="6" id="KW-0449">Lipoprotein</keyword>
<comment type="similarity">
    <text evidence="2">Belongs to the small GTPase superfamily. Rab family.</text>
</comment>
<dbReference type="SMART" id="SM00173">
    <property type="entry name" value="RAS"/>
    <property type="match status" value="1"/>
</dbReference>
<evidence type="ECO:0000256" key="2">
    <source>
        <dbReference type="ARBA" id="ARBA00006270"/>
    </source>
</evidence>
<dbReference type="GO" id="GO:0003924">
    <property type="term" value="F:GTPase activity"/>
    <property type="evidence" value="ECO:0007669"/>
    <property type="project" value="InterPro"/>
</dbReference>
<keyword evidence="10" id="KW-1185">Reference proteome</keyword>
<dbReference type="InterPro" id="IPR027417">
    <property type="entry name" value="P-loop_NTPase"/>
</dbReference>
<name>A0AA36MWV6_9DINO</name>
<dbReference type="Pfam" id="PF00071">
    <property type="entry name" value="Ras"/>
    <property type="match status" value="1"/>
</dbReference>
<gene>
    <name evidence="9" type="ORF">EVOR1521_LOCUS10068</name>
</gene>
<reference evidence="9" key="1">
    <citation type="submission" date="2023-08" db="EMBL/GenBank/DDBJ databases">
        <authorList>
            <person name="Chen Y."/>
            <person name="Shah S."/>
            <person name="Dougan E. K."/>
            <person name="Thang M."/>
            <person name="Chan C."/>
        </authorList>
    </citation>
    <scope>NUCLEOTIDE SEQUENCE</scope>
</reference>
<evidence type="ECO:0000256" key="3">
    <source>
        <dbReference type="ARBA" id="ARBA00022741"/>
    </source>
</evidence>
<dbReference type="InterPro" id="IPR001806">
    <property type="entry name" value="Small_GTPase"/>
</dbReference>
<evidence type="ECO:0000256" key="6">
    <source>
        <dbReference type="ARBA" id="ARBA00023288"/>
    </source>
</evidence>
<dbReference type="Proteomes" id="UP001178507">
    <property type="component" value="Unassembled WGS sequence"/>
</dbReference>
<evidence type="ECO:0000313" key="9">
    <source>
        <dbReference type="EMBL" id="CAJ1382756.1"/>
    </source>
</evidence>
<dbReference type="PANTHER" id="PTHR47979">
    <property type="entry name" value="DRAB11-RELATED"/>
    <property type="match status" value="1"/>
</dbReference>
<dbReference type="FunFam" id="3.40.50.300:FF:000274">
    <property type="entry name" value="ras-related protein RABA5a"/>
    <property type="match status" value="1"/>
</dbReference>
<dbReference type="SMART" id="SM00174">
    <property type="entry name" value="RHO"/>
    <property type="match status" value="1"/>
</dbReference>
<proteinExistence type="inferred from homology"/>
<dbReference type="SMART" id="SM00175">
    <property type="entry name" value="RAB"/>
    <property type="match status" value="1"/>
</dbReference>
<accession>A0AA36MWV6</accession>
<organism evidence="9 10">
    <name type="scientific">Effrenium voratum</name>
    <dbReference type="NCBI Taxonomy" id="2562239"/>
    <lineage>
        <taxon>Eukaryota</taxon>
        <taxon>Sar</taxon>
        <taxon>Alveolata</taxon>
        <taxon>Dinophyceae</taxon>
        <taxon>Suessiales</taxon>
        <taxon>Symbiodiniaceae</taxon>
        <taxon>Effrenium</taxon>
    </lineage>
</organism>
<evidence type="ECO:0000256" key="1">
    <source>
        <dbReference type="ARBA" id="ARBA00004635"/>
    </source>
</evidence>
<dbReference type="GO" id="GO:0016020">
    <property type="term" value="C:membrane"/>
    <property type="evidence" value="ECO:0007669"/>
    <property type="project" value="UniProtKB-SubCell"/>
</dbReference>
<comment type="caution">
    <text evidence="9">The sequence shown here is derived from an EMBL/GenBank/DDBJ whole genome shotgun (WGS) entry which is preliminary data.</text>
</comment>
<dbReference type="Pfam" id="PF22589">
    <property type="entry name" value="SPMIP1"/>
    <property type="match status" value="1"/>
</dbReference>
<evidence type="ECO:0000313" key="10">
    <source>
        <dbReference type="Proteomes" id="UP001178507"/>
    </source>
</evidence>
<keyword evidence="7" id="KW-0636">Prenylation</keyword>
<sequence>MCHIVVIVFYFAAFHCAAGVGFWGKCVWTFAGVSRCFSSNRKLGVWLRHGNSRGVGVAWKLILRSFLRQDDYDFLYKVVLVGDATVGKTHLLSRYIKGFLPKNPTATIGVEFATRTVPLAVGGTVKAQIWDTAGQERYRAITSAHYRRAVGALLVYDITREGTFKSCTKWMEELRQSAEPDIVIMLVGNKVDLVEKDPSTRQVYFDAAQEFAKLHGLIFAEASAVTAHNVKYIFEHLLQEIYDQTSKRREQQSIDTNMVGGIQVAAIGPKQDSGDPKWAFAVGLNVKLSPRKSAAVCFLEQRLLRADSDSKIKTMKDSLYDGVSGCGEGRYKYLKLRSTTDLNKRYAEPATSSQEFGWTQPTGEYRASPFCHKPGVAECFNRPSGAVTYKDLPLQSKP</sequence>
<dbReference type="InterPro" id="IPR050209">
    <property type="entry name" value="Rab_GTPases_membrane_traffic"/>
</dbReference>
<dbReference type="SUPFAM" id="SSF52540">
    <property type="entry name" value="P-loop containing nucleoside triphosphate hydrolases"/>
    <property type="match status" value="1"/>
</dbReference>
<dbReference type="SMART" id="SM00176">
    <property type="entry name" value="RAN"/>
    <property type="match status" value="1"/>
</dbReference>
<feature type="domain" description="Sperm microtubule inner protein 1 C-terminal" evidence="8">
    <location>
        <begin position="314"/>
        <end position="386"/>
    </location>
</feature>
<evidence type="ECO:0000256" key="4">
    <source>
        <dbReference type="ARBA" id="ARBA00023134"/>
    </source>
</evidence>
<evidence type="ECO:0000256" key="7">
    <source>
        <dbReference type="ARBA" id="ARBA00023289"/>
    </source>
</evidence>
<keyword evidence="4" id="KW-0342">GTP-binding</keyword>
<dbReference type="PRINTS" id="PR00449">
    <property type="entry name" value="RASTRNSFRMNG"/>
</dbReference>
<dbReference type="InterPro" id="IPR005225">
    <property type="entry name" value="Small_GTP-bd"/>
</dbReference>
<dbReference type="Gene3D" id="3.40.50.300">
    <property type="entry name" value="P-loop containing nucleotide triphosphate hydrolases"/>
    <property type="match status" value="1"/>
</dbReference>
<keyword evidence="3" id="KW-0547">Nucleotide-binding</keyword>
<dbReference type="AlphaFoldDB" id="A0AA36MWV6"/>
<dbReference type="NCBIfam" id="TIGR00231">
    <property type="entry name" value="small_GTP"/>
    <property type="match status" value="1"/>
</dbReference>
<dbReference type="InterPro" id="IPR054323">
    <property type="entry name" value="SPMIP1_C"/>
</dbReference>
<protein>
    <recommendedName>
        <fullName evidence="8">Sperm microtubule inner protein 1 C-terminal domain-containing protein</fullName>
    </recommendedName>
</protein>
<dbReference type="GO" id="GO:0005525">
    <property type="term" value="F:GTP binding"/>
    <property type="evidence" value="ECO:0007669"/>
    <property type="project" value="UniProtKB-KW"/>
</dbReference>
<dbReference type="EMBL" id="CAUJNA010000943">
    <property type="protein sequence ID" value="CAJ1382756.1"/>
    <property type="molecule type" value="Genomic_DNA"/>
</dbReference>
<comment type="subcellular location">
    <subcellularLocation>
        <location evidence="1">Membrane</location>
        <topology evidence="1">Lipid-anchor</topology>
    </subcellularLocation>
</comment>